<dbReference type="InterPro" id="IPR050097">
    <property type="entry name" value="Ferredoxin-NADP_redctase_2"/>
</dbReference>
<gene>
    <name evidence="4" type="ORF">FPE01S_03_05630</name>
</gene>
<dbReference type="Pfam" id="PF07992">
    <property type="entry name" value="Pyr_redox_2"/>
    <property type="match status" value="1"/>
</dbReference>
<dbReference type="RefSeq" id="WP_046370440.1">
    <property type="nucleotide sequence ID" value="NZ_BBWV01000003.1"/>
</dbReference>
<dbReference type="PRINTS" id="PR00368">
    <property type="entry name" value="FADPNR"/>
</dbReference>
<dbReference type="PANTHER" id="PTHR48105">
    <property type="entry name" value="THIOREDOXIN REDUCTASE 1-RELATED-RELATED"/>
    <property type="match status" value="1"/>
</dbReference>
<dbReference type="AlphaFoldDB" id="A0A0E9N4D9"/>
<dbReference type="STRING" id="1220578.FPE01S_03_05630"/>
<keyword evidence="1" id="KW-0285">Flavoprotein</keyword>
<evidence type="ECO:0000259" key="3">
    <source>
        <dbReference type="Pfam" id="PF07992"/>
    </source>
</evidence>
<evidence type="ECO:0000313" key="5">
    <source>
        <dbReference type="Proteomes" id="UP000033121"/>
    </source>
</evidence>
<dbReference type="OrthoDB" id="9806179at2"/>
<dbReference type="InterPro" id="IPR036188">
    <property type="entry name" value="FAD/NAD-bd_sf"/>
</dbReference>
<evidence type="ECO:0000256" key="1">
    <source>
        <dbReference type="ARBA" id="ARBA00022630"/>
    </source>
</evidence>
<protein>
    <submittedName>
        <fullName evidence="4">Putative oxidoreductase</fullName>
    </submittedName>
</protein>
<keyword evidence="2" id="KW-0560">Oxidoreductase</keyword>
<dbReference type="GO" id="GO:0016491">
    <property type="term" value="F:oxidoreductase activity"/>
    <property type="evidence" value="ECO:0007669"/>
    <property type="project" value="UniProtKB-KW"/>
</dbReference>
<keyword evidence="5" id="KW-1185">Reference proteome</keyword>
<organism evidence="4 5">
    <name type="scientific">Flavihumibacter petaseus NBRC 106054</name>
    <dbReference type="NCBI Taxonomy" id="1220578"/>
    <lineage>
        <taxon>Bacteria</taxon>
        <taxon>Pseudomonadati</taxon>
        <taxon>Bacteroidota</taxon>
        <taxon>Chitinophagia</taxon>
        <taxon>Chitinophagales</taxon>
        <taxon>Chitinophagaceae</taxon>
        <taxon>Flavihumibacter</taxon>
    </lineage>
</organism>
<dbReference type="SUPFAM" id="SSF51905">
    <property type="entry name" value="FAD/NAD(P)-binding domain"/>
    <property type="match status" value="1"/>
</dbReference>
<feature type="domain" description="FAD/NAD(P)-binding" evidence="3">
    <location>
        <begin position="5"/>
        <end position="282"/>
    </location>
</feature>
<comment type="caution">
    <text evidence="4">The sequence shown here is derived from an EMBL/GenBank/DDBJ whole genome shotgun (WGS) entry which is preliminary data.</text>
</comment>
<dbReference type="EMBL" id="BBWV01000003">
    <property type="protein sequence ID" value="GAO44526.1"/>
    <property type="molecule type" value="Genomic_DNA"/>
</dbReference>
<evidence type="ECO:0000256" key="2">
    <source>
        <dbReference type="ARBA" id="ARBA00023002"/>
    </source>
</evidence>
<dbReference type="PRINTS" id="PR00469">
    <property type="entry name" value="PNDRDTASEII"/>
</dbReference>
<accession>A0A0E9N4D9</accession>
<evidence type="ECO:0000313" key="4">
    <source>
        <dbReference type="EMBL" id="GAO44526.1"/>
    </source>
</evidence>
<name>A0A0E9N4D9_9BACT</name>
<dbReference type="InterPro" id="IPR023753">
    <property type="entry name" value="FAD/NAD-binding_dom"/>
</dbReference>
<reference evidence="4 5" key="1">
    <citation type="submission" date="2015-04" db="EMBL/GenBank/DDBJ databases">
        <title>Whole genome shotgun sequence of Flavihumibacter petaseus NBRC 106054.</title>
        <authorList>
            <person name="Miyazawa S."/>
            <person name="Hosoyama A."/>
            <person name="Hashimoto M."/>
            <person name="Noguchi M."/>
            <person name="Tsuchikane K."/>
            <person name="Ohji S."/>
            <person name="Yamazoe A."/>
            <person name="Ichikawa N."/>
            <person name="Kimura A."/>
            <person name="Fujita N."/>
        </authorList>
    </citation>
    <scope>NUCLEOTIDE SEQUENCE [LARGE SCALE GENOMIC DNA]</scope>
    <source>
        <strain evidence="4 5">NBRC 106054</strain>
    </source>
</reference>
<dbReference type="Gene3D" id="3.50.50.60">
    <property type="entry name" value="FAD/NAD(P)-binding domain"/>
    <property type="match status" value="2"/>
</dbReference>
<sequence length="300" mass="32501">MKRTFDVIIVGGSYSGVAAGMALGRALRNTLIIDSGNPCNKQTPHSHNFLTHDGKTPKEISTLAKQQVLQYDTVQFIDGSAISATKTADGFDVSLESGETFASRKLILATGIKDLMPDIPGFAECWGISVLHCPYCHGYEVRRQPTGILANGDTAYELASLISNWTSELTIFTNGNSTLTQHQLNQLEKHQIGIDGKHIQALDHHNGFIQLVIFKDGSATPLKAIYSRVPFVQHSAIPELLGCAFTSEGYISTDPFQKTTVPGVYASGDNSTRIRTVANAVALGTTSGLMVNRELIEEDF</sequence>
<proteinExistence type="predicted"/>
<dbReference type="Proteomes" id="UP000033121">
    <property type="component" value="Unassembled WGS sequence"/>
</dbReference>